<evidence type="ECO:0000313" key="1">
    <source>
        <dbReference type="EMBL" id="UZT28948.1"/>
    </source>
</evidence>
<accession>A0A9E8G4W0</accession>
<proteinExistence type="predicted"/>
<dbReference type="EMBL" id="OP765507">
    <property type="protein sequence ID" value="UZT28948.1"/>
    <property type="molecule type" value="Genomic_DNA"/>
</dbReference>
<dbReference type="EMBL" id="OP765584">
    <property type="protein sequence ID" value="UZT29092.1"/>
    <property type="molecule type" value="Genomic_DNA"/>
</dbReference>
<name>A0A9E8G4W0_9VIRU</name>
<organism evidence="2">
    <name type="scientific">Nucleocytoviricota sp</name>
    <dbReference type="NCBI Taxonomy" id="2809609"/>
    <lineage>
        <taxon>Viruses</taxon>
        <taxon>Varidnaviria</taxon>
        <taxon>Bamfordvirae</taxon>
        <taxon>Nucleocytoviricota</taxon>
    </lineage>
</organism>
<evidence type="ECO:0000313" key="2">
    <source>
        <dbReference type="EMBL" id="UZT29092.1"/>
    </source>
</evidence>
<sequence>MLKNNFDINILYVFLEKVCEKHYDVSNVYYIIDNTSFKKIEYYNILHDFTKEIEPYYINSKKFYVTRKLDYNKFLTIIRQICKFTNIEYYSKIVYDKSKYFIYYYVKIIMLKL</sequence>
<protein>
    <submittedName>
        <fullName evidence="2">Uncharacterized protein</fullName>
    </submittedName>
</protein>
<reference evidence="2" key="1">
    <citation type="submission" date="2022-11" db="EMBL/GenBank/DDBJ databases">
        <title>Genomics discovery of giant fungal viruses from subsurface oceanic crustal fluids.</title>
        <authorList>
            <person name="Bhattacharjee A.S."/>
            <person name="Schulz F."/>
            <person name="Woyke T."/>
            <person name="Orcutt B.N."/>
            <person name="Matinez Martinez J."/>
        </authorList>
    </citation>
    <scope>NUCLEOTIDE SEQUENCE</scope>
    <source>
        <strain evidence="1">VSAG1.JdFR</strain>
        <strain evidence="2">VSAG8.JdFR</strain>
    </source>
</reference>